<dbReference type="InterPro" id="IPR014284">
    <property type="entry name" value="RNA_pol_sigma-70_dom"/>
</dbReference>
<dbReference type="NCBIfam" id="TIGR02937">
    <property type="entry name" value="sigma70-ECF"/>
    <property type="match status" value="1"/>
</dbReference>
<evidence type="ECO:0000256" key="1">
    <source>
        <dbReference type="ARBA" id="ARBA00010641"/>
    </source>
</evidence>
<evidence type="ECO:0000256" key="6">
    <source>
        <dbReference type="SAM" id="MobiDB-lite"/>
    </source>
</evidence>
<dbReference type="SMART" id="SM00776">
    <property type="entry name" value="NPCBM"/>
    <property type="match status" value="1"/>
</dbReference>
<gene>
    <name evidence="8" type="ORF">GCM10015535_66510</name>
</gene>
<reference evidence="9" key="1">
    <citation type="journal article" date="2019" name="Int. J. Syst. Evol. Microbiol.">
        <title>The Global Catalogue of Microorganisms (GCM) 10K type strain sequencing project: providing services to taxonomists for standard genome sequencing and annotation.</title>
        <authorList>
            <consortium name="The Broad Institute Genomics Platform"/>
            <consortium name="The Broad Institute Genome Sequencing Center for Infectious Disease"/>
            <person name="Wu L."/>
            <person name="Ma J."/>
        </authorList>
    </citation>
    <scope>NUCLEOTIDE SEQUENCE [LARGE SCALE GENOMIC DNA]</scope>
    <source>
        <strain evidence="9">JCM 4376</strain>
    </source>
</reference>
<dbReference type="InterPro" id="IPR039425">
    <property type="entry name" value="RNA_pol_sigma-70-like"/>
</dbReference>
<dbReference type="RefSeq" id="WP_189547991.1">
    <property type="nucleotide sequence ID" value="NZ_BMTF01000040.1"/>
</dbReference>
<evidence type="ECO:0000313" key="8">
    <source>
        <dbReference type="EMBL" id="GGV96652.1"/>
    </source>
</evidence>
<name>A0ABQ2W9E1_9ACTN</name>
<keyword evidence="2" id="KW-0805">Transcription regulation</keyword>
<organism evidence="8 9">
    <name type="scientific">Streptomyces gelaticus</name>
    <dbReference type="NCBI Taxonomy" id="285446"/>
    <lineage>
        <taxon>Bacteria</taxon>
        <taxon>Bacillati</taxon>
        <taxon>Actinomycetota</taxon>
        <taxon>Actinomycetes</taxon>
        <taxon>Kitasatosporales</taxon>
        <taxon>Streptomycetaceae</taxon>
        <taxon>Streptomyces</taxon>
    </lineage>
</organism>
<feature type="compositionally biased region" description="Low complexity" evidence="6">
    <location>
        <begin position="56"/>
        <end position="67"/>
    </location>
</feature>
<dbReference type="PANTHER" id="PTHR43133:SF8">
    <property type="entry name" value="RNA POLYMERASE SIGMA FACTOR HI_1459-RELATED"/>
    <property type="match status" value="1"/>
</dbReference>
<dbReference type="SUPFAM" id="SSF88659">
    <property type="entry name" value="Sigma3 and sigma4 domains of RNA polymerase sigma factors"/>
    <property type="match status" value="1"/>
</dbReference>
<feature type="region of interest" description="Disordered" evidence="6">
    <location>
        <begin position="1"/>
        <end position="86"/>
    </location>
</feature>
<proteinExistence type="inferred from homology"/>
<comment type="caution">
    <text evidence="8">The sequence shown here is derived from an EMBL/GenBank/DDBJ whole genome shotgun (WGS) entry which is preliminary data.</text>
</comment>
<evidence type="ECO:0000256" key="5">
    <source>
        <dbReference type="ARBA" id="ARBA00023163"/>
    </source>
</evidence>
<dbReference type="InterPro" id="IPR038637">
    <property type="entry name" value="NPCBM_sf"/>
</dbReference>
<dbReference type="SUPFAM" id="SSF88946">
    <property type="entry name" value="Sigma2 domain of RNA polymerase sigma factors"/>
    <property type="match status" value="1"/>
</dbReference>
<evidence type="ECO:0000256" key="3">
    <source>
        <dbReference type="ARBA" id="ARBA00023082"/>
    </source>
</evidence>
<keyword evidence="4" id="KW-0238">DNA-binding</keyword>
<keyword evidence="9" id="KW-1185">Reference proteome</keyword>
<feature type="region of interest" description="Disordered" evidence="6">
    <location>
        <begin position="423"/>
        <end position="524"/>
    </location>
</feature>
<comment type="similarity">
    <text evidence="1">Belongs to the sigma-70 factor family. ECF subfamily.</text>
</comment>
<dbReference type="Proteomes" id="UP000660675">
    <property type="component" value="Unassembled WGS sequence"/>
</dbReference>
<feature type="compositionally biased region" description="Pro residues" evidence="6">
    <location>
        <begin position="434"/>
        <end position="522"/>
    </location>
</feature>
<sequence>MSGDGQQEESFDDVSAVGGVTEAGGPSARQVPNQAGPGRSSGDAEGGTVLPGPWSAPVDPGADAAVPMQREGGSTGATDAPGTALSDADLIRQMRDGDDLAYEELFRRHSDAVRRYARSCCRDAHTADDLTAEVFARTLQAVRRGKGPEQAVRAYLMTAVRHVGAAWTKTAKREHLVDDFAVFAAQAAQSSQVSDADTLDLGADVMAMHEAEQSMAMQAFRSLPERWQAVLWHTTVEEESPSEIAPLFGLTANATAVLASRAREGLKQAYLQAHVSQALTTGGDCARYADRLGAYARGGLRMRAERGLRGHLEECSKCRLAAGELAHVNAGIPALLPVAVIGWFAAGYALKAAGIVAGGAAGATGAGVAAAASGGSSTGGAAGGAAASEGLGAPAKAAVVAAVVVTAAAGLAWALVGDDQPKPEAGQVAKPAVVAPPAPTPPSPKPSAPKPPAPKPAPPKPPAPPAPTPQPKSTPEPAPTPTPPSKPAPRPTPPAPKPAPPAPPAPATPETPPTPTPPPPAPTVYQVSQLGYSFLGDHSEPEVVLGESSWVWQRSHVSVGGTTYAHGVTVNSNSSVTIQLNKECTRYEAMVGIDDMTMGLGSVRFSVFNGDGTRLWRSPVMNGHDPAVPVGVGIAGQERIRLVVERARPGGVMALASWADSRISCR</sequence>
<accession>A0ABQ2W9E1</accession>
<dbReference type="InterPro" id="IPR013324">
    <property type="entry name" value="RNA_pol_sigma_r3/r4-like"/>
</dbReference>
<feature type="domain" description="Glycosyl hydrolase family 98 putative carbohydrate-binding module" evidence="7">
    <location>
        <begin position="520"/>
        <end position="665"/>
    </location>
</feature>
<dbReference type="EMBL" id="BMTF01000040">
    <property type="protein sequence ID" value="GGV96652.1"/>
    <property type="molecule type" value="Genomic_DNA"/>
</dbReference>
<dbReference type="InterPro" id="IPR013325">
    <property type="entry name" value="RNA_pol_sigma_r2"/>
</dbReference>
<dbReference type="Gene3D" id="2.60.120.1060">
    <property type="entry name" value="NPCBM/NEW2 domain"/>
    <property type="match status" value="1"/>
</dbReference>
<dbReference type="PANTHER" id="PTHR43133">
    <property type="entry name" value="RNA POLYMERASE ECF-TYPE SIGMA FACTO"/>
    <property type="match status" value="1"/>
</dbReference>
<keyword evidence="5" id="KW-0804">Transcription</keyword>
<dbReference type="Pfam" id="PF04542">
    <property type="entry name" value="Sigma70_r2"/>
    <property type="match status" value="1"/>
</dbReference>
<evidence type="ECO:0000256" key="4">
    <source>
        <dbReference type="ARBA" id="ARBA00023125"/>
    </source>
</evidence>
<dbReference type="InterPro" id="IPR041916">
    <property type="entry name" value="Anti_sigma_zinc_sf"/>
</dbReference>
<dbReference type="SUPFAM" id="SSF49785">
    <property type="entry name" value="Galactose-binding domain-like"/>
    <property type="match status" value="1"/>
</dbReference>
<dbReference type="InterPro" id="IPR013222">
    <property type="entry name" value="Glyco_hyd_98_carb-bd"/>
</dbReference>
<dbReference type="Gene3D" id="1.10.10.1320">
    <property type="entry name" value="Anti-sigma factor, zinc-finger domain"/>
    <property type="match status" value="1"/>
</dbReference>
<dbReference type="Gene3D" id="1.10.1740.10">
    <property type="match status" value="1"/>
</dbReference>
<dbReference type="Pfam" id="PF08305">
    <property type="entry name" value="NPCBM"/>
    <property type="match status" value="1"/>
</dbReference>
<evidence type="ECO:0000259" key="7">
    <source>
        <dbReference type="SMART" id="SM00776"/>
    </source>
</evidence>
<dbReference type="InterPro" id="IPR008979">
    <property type="entry name" value="Galactose-bd-like_sf"/>
</dbReference>
<evidence type="ECO:0000256" key="2">
    <source>
        <dbReference type="ARBA" id="ARBA00023015"/>
    </source>
</evidence>
<feature type="compositionally biased region" description="Acidic residues" evidence="6">
    <location>
        <begin position="1"/>
        <end position="12"/>
    </location>
</feature>
<dbReference type="InterPro" id="IPR007627">
    <property type="entry name" value="RNA_pol_sigma70_r2"/>
</dbReference>
<keyword evidence="3" id="KW-0731">Sigma factor</keyword>
<protein>
    <recommendedName>
        <fullName evidence="7">Glycosyl hydrolase family 98 putative carbohydrate-binding module domain-containing protein</fullName>
    </recommendedName>
</protein>
<evidence type="ECO:0000313" key="9">
    <source>
        <dbReference type="Proteomes" id="UP000660675"/>
    </source>
</evidence>
<dbReference type="InterPro" id="IPR036388">
    <property type="entry name" value="WH-like_DNA-bd_sf"/>
</dbReference>
<dbReference type="Gene3D" id="1.10.10.10">
    <property type="entry name" value="Winged helix-like DNA-binding domain superfamily/Winged helix DNA-binding domain"/>
    <property type="match status" value="1"/>
</dbReference>